<dbReference type="PANTHER" id="PTHR31465:SF35">
    <property type="entry name" value="RTA1 DOMAIN PROTEIN-RELATED"/>
    <property type="match status" value="1"/>
</dbReference>
<keyword evidence="2 5" id="KW-0812">Transmembrane</keyword>
<gene>
    <name evidence="6" type="ORF">N7541_006802</name>
</gene>
<proteinExistence type="predicted"/>
<keyword evidence="4 5" id="KW-0472">Membrane</keyword>
<keyword evidence="7" id="KW-1185">Reference proteome</keyword>
<comment type="subcellular location">
    <subcellularLocation>
        <location evidence="1">Membrane</location>
        <topology evidence="1">Multi-pass membrane protein</topology>
    </subcellularLocation>
</comment>
<reference evidence="6" key="2">
    <citation type="journal article" date="2023" name="IMA Fungus">
        <title>Comparative genomic study of the Penicillium genus elucidates a diverse pangenome and 15 lateral gene transfer events.</title>
        <authorList>
            <person name="Petersen C."/>
            <person name="Sorensen T."/>
            <person name="Nielsen M.R."/>
            <person name="Sondergaard T.E."/>
            <person name="Sorensen J.L."/>
            <person name="Fitzpatrick D.A."/>
            <person name="Frisvad J.C."/>
            <person name="Nielsen K.L."/>
        </authorList>
    </citation>
    <scope>NUCLEOTIDE SEQUENCE</scope>
    <source>
        <strain evidence="6">IBT 35675</strain>
    </source>
</reference>
<dbReference type="Proteomes" id="UP001148299">
    <property type="component" value="Unassembled WGS sequence"/>
</dbReference>
<evidence type="ECO:0000256" key="1">
    <source>
        <dbReference type="ARBA" id="ARBA00004141"/>
    </source>
</evidence>
<reference evidence="6" key="1">
    <citation type="submission" date="2022-12" db="EMBL/GenBank/DDBJ databases">
        <authorList>
            <person name="Petersen C."/>
        </authorList>
    </citation>
    <scope>NUCLEOTIDE SEQUENCE</scope>
    <source>
        <strain evidence="6">IBT 35675</strain>
    </source>
</reference>
<feature type="transmembrane region" description="Helical" evidence="5">
    <location>
        <begin position="59"/>
        <end position="81"/>
    </location>
</feature>
<evidence type="ECO:0000256" key="2">
    <source>
        <dbReference type="ARBA" id="ARBA00022692"/>
    </source>
</evidence>
<accession>A0A9W9RB71</accession>
<evidence type="ECO:0000313" key="6">
    <source>
        <dbReference type="EMBL" id="KAJ5354238.1"/>
    </source>
</evidence>
<name>A0A9W9RB71_PENBR</name>
<dbReference type="GO" id="GO:0016020">
    <property type="term" value="C:membrane"/>
    <property type="evidence" value="ECO:0007669"/>
    <property type="project" value="UniProtKB-SubCell"/>
</dbReference>
<feature type="transmembrane region" description="Helical" evidence="5">
    <location>
        <begin position="35"/>
        <end position="52"/>
    </location>
</feature>
<dbReference type="EMBL" id="JAPZBR010000005">
    <property type="protein sequence ID" value="KAJ5354238.1"/>
    <property type="molecule type" value="Genomic_DNA"/>
</dbReference>
<evidence type="ECO:0000256" key="4">
    <source>
        <dbReference type="ARBA" id="ARBA00023136"/>
    </source>
</evidence>
<evidence type="ECO:0000313" key="7">
    <source>
        <dbReference type="Proteomes" id="UP001148299"/>
    </source>
</evidence>
<dbReference type="Pfam" id="PF04479">
    <property type="entry name" value="RTA1"/>
    <property type="match status" value="2"/>
</dbReference>
<sequence>MNYYDYTPSLAAAVIFCTLFGSINGYHFWLLFRNRTWFFIVFGIGGLCLFLLSKIPSKAWLILTFVNTLVETVGYGARAISANQSPDYTLLPFLVQNLLILLAPSLFAASIYMLLGRIIRITDGDSRSLIRSGGMLSGAKTASQLSLGKKVIITGLVVQVLFFGLFVIIASVFHKRLNERPTSASSDPQLPWRQYLKFLYIASGLVLVRCLYRVVEYASSSKSFKSNEIYA</sequence>
<dbReference type="PANTHER" id="PTHR31465">
    <property type="entry name" value="PROTEIN RTA1-RELATED"/>
    <property type="match status" value="1"/>
</dbReference>
<evidence type="ECO:0000256" key="3">
    <source>
        <dbReference type="ARBA" id="ARBA00022989"/>
    </source>
</evidence>
<protein>
    <submittedName>
        <fullName evidence="6">RTA1 like protein</fullName>
    </submittedName>
</protein>
<organism evidence="6 7">
    <name type="scientific">Penicillium brevicompactum</name>
    <dbReference type="NCBI Taxonomy" id="5074"/>
    <lineage>
        <taxon>Eukaryota</taxon>
        <taxon>Fungi</taxon>
        <taxon>Dikarya</taxon>
        <taxon>Ascomycota</taxon>
        <taxon>Pezizomycotina</taxon>
        <taxon>Eurotiomycetes</taxon>
        <taxon>Eurotiomycetidae</taxon>
        <taxon>Eurotiales</taxon>
        <taxon>Aspergillaceae</taxon>
        <taxon>Penicillium</taxon>
    </lineage>
</organism>
<dbReference type="InterPro" id="IPR007568">
    <property type="entry name" value="RTA1"/>
</dbReference>
<feature type="transmembrane region" description="Helical" evidence="5">
    <location>
        <begin position="93"/>
        <end position="115"/>
    </location>
</feature>
<keyword evidence="3 5" id="KW-1133">Transmembrane helix</keyword>
<feature type="transmembrane region" description="Helical" evidence="5">
    <location>
        <begin position="151"/>
        <end position="174"/>
    </location>
</feature>
<dbReference type="AlphaFoldDB" id="A0A9W9RB71"/>
<comment type="caution">
    <text evidence="6">The sequence shown here is derived from an EMBL/GenBank/DDBJ whole genome shotgun (WGS) entry which is preliminary data.</text>
</comment>
<evidence type="ECO:0000256" key="5">
    <source>
        <dbReference type="SAM" id="Phobius"/>
    </source>
</evidence>